<dbReference type="Gene3D" id="1.20.120.1630">
    <property type="match status" value="1"/>
</dbReference>
<sequence>MPPETITVATDPDWLTTLTWVWLALALPIAICLCFINAPYGRHNQGSWGPLISARSGWLLMESPAVIVPAGAFVWVRGWESPVMLVFFLIWQAHYVHRAWIYPFRLARTSSPMPMLLMLMGLAFNLINGSLQGAWLFIHPTIDSSAWLGNWRFVTGSMVFGIGLVINMDSCNRLLRLRRENPGEYSIPRGGMFRWVSCPNYLGEIVEWIGWALLTWSPAGLAFAAWTMANLVPRARAHHRWYRERFPDYPAKRKALVPGLF</sequence>
<evidence type="ECO:0000256" key="1">
    <source>
        <dbReference type="ARBA" id="ARBA00004141"/>
    </source>
</evidence>
<dbReference type="AlphaFoldDB" id="A0A382EXV7"/>
<feature type="transmembrane region" description="Helical" evidence="5">
    <location>
        <begin position="150"/>
        <end position="168"/>
    </location>
</feature>
<reference evidence="7" key="1">
    <citation type="submission" date="2018-05" db="EMBL/GenBank/DDBJ databases">
        <authorList>
            <person name="Lanie J.A."/>
            <person name="Ng W.-L."/>
            <person name="Kazmierczak K.M."/>
            <person name="Andrzejewski T.M."/>
            <person name="Davidsen T.M."/>
            <person name="Wayne K.J."/>
            <person name="Tettelin H."/>
            <person name="Glass J.I."/>
            <person name="Rusch D."/>
            <person name="Podicherti R."/>
            <person name="Tsui H.-C.T."/>
            <person name="Winkler M.E."/>
        </authorList>
    </citation>
    <scope>NUCLEOTIDE SEQUENCE</scope>
</reference>
<dbReference type="InterPro" id="IPR039357">
    <property type="entry name" value="SRD5A/TECR"/>
</dbReference>
<feature type="domain" description="3-oxo-5-alpha-steroid 4-dehydrogenase C-terminal" evidence="6">
    <location>
        <begin position="112"/>
        <end position="261"/>
    </location>
</feature>
<dbReference type="PANTHER" id="PTHR10556:SF43">
    <property type="entry name" value="STEROID 5-ALPHA-REDUCTASE DET2"/>
    <property type="match status" value="1"/>
</dbReference>
<keyword evidence="3 5" id="KW-1133">Transmembrane helix</keyword>
<keyword evidence="4 5" id="KW-0472">Membrane</keyword>
<dbReference type="GO" id="GO:0016020">
    <property type="term" value="C:membrane"/>
    <property type="evidence" value="ECO:0007669"/>
    <property type="project" value="UniProtKB-SubCell"/>
</dbReference>
<dbReference type="EMBL" id="UINC01046940">
    <property type="protein sequence ID" value="SVB55570.1"/>
    <property type="molecule type" value="Genomic_DNA"/>
</dbReference>
<feature type="transmembrane region" description="Helical" evidence="5">
    <location>
        <begin position="82"/>
        <end position="104"/>
    </location>
</feature>
<evidence type="ECO:0000256" key="3">
    <source>
        <dbReference type="ARBA" id="ARBA00022989"/>
    </source>
</evidence>
<name>A0A382EXV7_9ZZZZ</name>
<evidence type="ECO:0000259" key="6">
    <source>
        <dbReference type="Pfam" id="PF02544"/>
    </source>
</evidence>
<feature type="transmembrane region" description="Helical" evidence="5">
    <location>
        <begin position="58"/>
        <end position="76"/>
    </location>
</feature>
<evidence type="ECO:0000256" key="2">
    <source>
        <dbReference type="ARBA" id="ARBA00022692"/>
    </source>
</evidence>
<dbReference type="FunFam" id="1.20.120.1630:FF:000014">
    <property type="entry name" value="Steroid 5-alpha reductase, putative"/>
    <property type="match status" value="1"/>
</dbReference>
<dbReference type="GO" id="GO:0003865">
    <property type="term" value="F:3-oxo-5-alpha-steroid 4-dehydrogenase activity"/>
    <property type="evidence" value="ECO:0007669"/>
    <property type="project" value="InterPro"/>
</dbReference>
<organism evidence="7">
    <name type="scientific">marine metagenome</name>
    <dbReference type="NCBI Taxonomy" id="408172"/>
    <lineage>
        <taxon>unclassified sequences</taxon>
        <taxon>metagenomes</taxon>
        <taxon>ecological metagenomes</taxon>
    </lineage>
</organism>
<gene>
    <name evidence="7" type="ORF">METZ01_LOCUS208424</name>
</gene>
<keyword evidence="2 5" id="KW-0812">Transmembrane</keyword>
<protein>
    <recommendedName>
        <fullName evidence="6">3-oxo-5-alpha-steroid 4-dehydrogenase C-terminal domain-containing protein</fullName>
    </recommendedName>
</protein>
<dbReference type="InterPro" id="IPR016636">
    <property type="entry name" value="3-oxo-5-alpha-steroid_4-DH"/>
</dbReference>
<dbReference type="GO" id="GO:0008202">
    <property type="term" value="P:steroid metabolic process"/>
    <property type="evidence" value="ECO:0007669"/>
    <property type="project" value="InterPro"/>
</dbReference>
<dbReference type="InterPro" id="IPR001104">
    <property type="entry name" value="3-oxo-5_a-steroid_4-DH_C"/>
</dbReference>
<proteinExistence type="predicted"/>
<dbReference type="PIRSF" id="PIRSF015596">
    <property type="entry name" value="5_alpha-SR2"/>
    <property type="match status" value="1"/>
</dbReference>
<evidence type="ECO:0000256" key="5">
    <source>
        <dbReference type="SAM" id="Phobius"/>
    </source>
</evidence>
<evidence type="ECO:0000256" key="4">
    <source>
        <dbReference type="ARBA" id="ARBA00023136"/>
    </source>
</evidence>
<dbReference type="PANTHER" id="PTHR10556">
    <property type="entry name" value="3-OXO-5-ALPHA-STEROID 4-DEHYDROGENASE"/>
    <property type="match status" value="1"/>
</dbReference>
<comment type="subcellular location">
    <subcellularLocation>
        <location evidence="1">Membrane</location>
        <topology evidence="1">Multi-pass membrane protein</topology>
    </subcellularLocation>
</comment>
<feature type="transmembrane region" description="Helical" evidence="5">
    <location>
        <begin position="116"/>
        <end position="138"/>
    </location>
</feature>
<dbReference type="PROSITE" id="PS50244">
    <property type="entry name" value="S5A_REDUCTASE"/>
    <property type="match status" value="1"/>
</dbReference>
<feature type="transmembrane region" description="Helical" evidence="5">
    <location>
        <begin position="20"/>
        <end position="38"/>
    </location>
</feature>
<dbReference type="Pfam" id="PF02544">
    <property type="entry name" value="Steroid_dh"/>
    <property type="match status" value="1"/>
</dbReference>
<accession>A0A382EXV7</accession>
<evidence type="ECO:0000313" key="7">
    <source>
        <dbReference type="EMBL" id="SVB55570.1"/>
    </source>
</evidence>